<protein>
    <submittedName>
        <fullName evidence="10">ABC transporter permease</fullName>
    </submittedName>
</protein>
<dbReference type="Pfam" id="PF02687">
    <property type="entry name" value="FtsX"/>
    <property type="match status" value="1"/>
</dbReference>
<proteinExistence type="inferred from homology"/>
<dbReference type="InterPro" id="IPR003838">
    <property type="entry name" value="ABC3_permease_C"/>
</dbReference>
<keyword evidence="5 7" id="KW-0472">Membrane</keyword>
<evidence type="ECO:0000256" key="1">
    <source>
        <dbReference type="ARBA" id="ARBA00004651"/>
    </source>
</evidence>
<evidence type="ECO:0000313" key="11">
    <source>
        <dbReference type="Proteomes" id="UP001139559"/>
    </source>
</evidence>
<dbReference type="Proteomes" id="UP001139559">
    <property type="component" value="Unassembled WGS sequence"/>
</dbReference>
<dbReference type="PANTHER" id="PTHR30572:SF4">
    <property type="entry name" value="ABC TRANSPORTER PERMEASE YTRF"/>
    <property type="match status" value="1"/>
</dbReference>
<keyword evidence="2" id="KW-1003">Cell membrane</keyword>
<feature type="domain" description="ABC3 transporter permease C-terminal" evidence="8">
    <location>
        <begin position="281"/>
        <end position="395"/>
    </location>
</feature>
<feature type="transmembrane region" description="Helical" evidence="7">
    <location>
        <begin position="275"/>
        <end position="300"/>
    </location>
</feature>
<keyword evidence="11" id="KW-1185">Reference proteome</keyword>
<dbReference type="EMBL" id="JAJHVV010000006">
    <property type="protein sequence ID" value="MCK6263937.1"/>
    <property type="molecule type" value="Genomic_DNA"/>
</dbReference>
<comment type="similarity">
    <text evidence="6">Belongs to the ABC-4 integral membrane protein family.</text>
</comment>
<evidence type="ECO:0000256" key="5">
    <source>
        <dbReference type="ARBA" id="ARBA00023136"/>
    </source>
</evidence>
<evidence type="ECO:0000256" key="4">
    <source>
        <dbReference type="ARBA" id="ARBA00022989"/>
    </source>
</evidence>
<comment type="caution">
    <text evidence="10">The sequence shown here is derived from an EMBL/GenBank/DDBJ whole genome shotgun (WGS) entry which is preliminary data.</text>
</comment>
<dbReference type="RefSeq" id="WP_248009016.1">
    <property type="nucleotide sequence ID" value="NZ_JAJHVV010000006.1"/>
</dbReference>
<feature type="transmembrane region" description="Helical" evidence="7">
    <location>
        <begin position="364"/>
        <end position="386"/>
    </location>
</feature>
<evidence type="ECO:0000259" key="8">
    <source>
        <dbReference type="Pfam" id="PF02687"/>
    </source>
</evidence>
<evidence type="ECO:0000259" key="9">
    <source>
        <dbReference type="Pfam" id="PF12704"/>
    </source>
</evidence>
<dbReference type="Pfam" id="PF12704">
    <property type="entry name" value="MacB_PCD"/>
    <property type="match status" value="1"/>
</dbReference>
<feature type="domain" description="MacB-like periplasmic core" evidence="9">
    <location>
        <begin position="19"/>
        <end position="236"/>
    </location>
</feature>
<dbReference type="PANTHER" id="PTHR30572">
    <property type="entry name" value="MEMBRANE COMPONENT OF TRANSPORTER-RELATED"/>
    <property type="match status" value="1"/>
</dbReference>
<keyword evidence="3 7" id="KW-0812">Transmembrane</keyword>
<accession>A0A9X1XIM9</accession>
<name>A0A9X1XIM9_9VIBR</name>
<dbReference type="GO" id="GO:0005886">
    <property type="term" value="C:plasma membrane"/>
    <property type="evidence" value="ECO:0007669"/>
    <property type="project" value="UniProtKB-SubCell"/>
</dbReference>
<evidence type="ECO:0000256" key="7">
    <source>
        <dbReference type="SAM" id="Phobius"/>
    </source>
</evidence>
<sequence>MTSLLQQTWQTLVAHRVKSMLAIIAITWGVISVVVLIALGEGFYRYQIQQLSFMAKNVQPAYPRSTSKPWQGMPSRRLIHISQEKVDMITQSGFVEAAVSVYAKMDAIVTNDKGQSLTNYVNGISPAHFSMTLQKLEPGSRNFSPSDMANHTRVAVLGAHIAQVSEIHIGQKIKVNGIPFRVIGIIKDEDASSIYINGQIVFIPYTTYLDLWEDKPSSLMLKPISGMAEPVFRQAIVTFYAKQLNFDPTDNEALYLPDSSEGRALYESIFRGIQLFLGASGAMTMAVGALGVANIMFLSVTERTREIGVRLAIGATQKSILTQFIFEGLFLVMVGTVFGLTIAYMTVDLLAFMALPNWLGSPVITPNSIVWSLLVTLVLALLASYFPARRASRLAPVVALSARA</sequence>
<feature type="transmembrane region" description="Helical" evidence="7">
    <location>
        <begin position="320"/>
        <end position="344"/>
    </location>
</feature>
<dbReference type="GO" id="GO:0022857">
    <property type="term" value="F:transmembrane transporter activity"/>
    <property type="evidence" value="ECO:0007669"/>
    <property type="project" value="TreeGrafter"/>
</dbReference>
<evidence type="ECO:0000256" key="2">
    <source>
        <dbReference type="ARBA" id="ARBA00022475"/>
    </source>
</evidence>
<comment type="subcellular location">
    <subcellularLocation>
        <location evidence="1">Cell membrane</location>
        <topology evidence="1">Multi-pass membrane protein</topology>
    </subcellularLocation>
</comment>
<gene>
    <name evidence="10" type="ORF">KP803_11715</name>
</gene>
<evidence type="ECO:0000256" key="3">
    <source>
        <dbReference type="ARBA" id="ARBA00022692"/>
    </source>
</evidence>
<dbReference type="AlphaFoldDB" id="A0A9X1XIM9"/>
<dbReference type="InterPro" id="IPR050250">
    <property type="entry name" value="Macrolide_Exporter_MacB"/>
</dbReference>
<evidence type="ECO:0000313" key="10">
    <source>
        <dbReference type="EMBL" id="MCK6263937.1"/>
    </source>
</evidence>
<organism evidence="10 11">
    <name type="scientific">Vibrio amylolyticus</name>
    <dbReference type="NCBI Taxonomy" id="2847292"/>
    <lineage>
        <taxon>Bacteria</taxon>
        <taxon>Pseudomonadati</taxon>
        <taxon>Pseudomonadota</taxon>
        <taxon>Gammaproteobacteria</taxon>
        <taxon>Vibrionales</taxon>
        <taxon>Vibrionaceae</taxon>
        <taxon>Vibrio</taxon>
    </lineage>
</organism>
<reference evidence="10" key="1">
    <citation type="submission" date="2021-11" db="EMBL/GenBank/DDBJ databases">
        <title>Vibrio ZSDE26 sp. nov. and Vibrio ZSDZ34 sp. nov., isolated from coastal seawater in Qingdao.</title>
        <authorList>
            <person name="Zhang P."/>
        </authorList>
    </citation>
    <scope>NUCLEOTIDE SEQUENCE</scope>
    <source>
        <strain evidence="10">ZSDE26</strain>
    </source>
</reference>
<evidence type="ECO:0000256" key="6">
    <source>
        <dbReference type="ARBA" id="ARBA00038076"/>
    </source>
</evidence>
<dbReference type="InterPro" id="IPR025857">
    <property type="entry name" value="MacB_PCD"/>
</dbReference>
<feature type="transmembrane region" description="Helical" evidence="7">
    <location>
        <begin position="21"/>
        <end position="44"/>
    </location>
</feature>
<keyword evidence="4 7" id="KW-1133">Transmembrane helix</keyword>